<dbReference type="GO" id="GO:0005576">
    <property type="term" value="C:extracellular region"/>
    <property type="evidence" value="ECO:0007669"/>
    <property type="project" value="UniProtKB-SubCell"/>
</dbReference>
<reference evidence="6" key="1">
    <citation type="submission" date="2020-06" db="EMBL/GenBank/DDBJ databases">
        <title>Draft genome of Bugula neritina, a colonial animal packing powerful symbionts and potential medicines.</title>
        <authorList>
            <person name="Rayko M."/>
        </authorList>
    </citation>
    <scope>NUCLEOTIDE SEQUENCE [LARGE SCALE GENOMIC DNA]</scope>
    <source>
        <strain evidence="6">Kwan_BN1</strain>
    </source>
</reference>
<name>A0A7J7KDJ0_BUGNE</name>
<protein>
    <recommendedName>
        <fullName evidence="5">CTCK domain-containing protein</fullName>
    </recommendedName>
</protein>
<evidence type="ECO:0000313" key="7">
    <source>
        <dbReference type="Proteomes" id="UP000593567"/>
    </source>
</evidence>
<evidence type="ECO:0000313" key="6">
    <source>
        <dbReference type="EMBL" id="KAF6035931.1"/>
    </source>
</evidence>
<comment type="caution">
    <text evidence="6">The sequence shown here is derived from an EMBL/GenBank/DDBJ whole genome shotgun (WGS) entry which is preliminary data.</text>
</comment>
<keyword evidence="2" id="KW-0964">Secreted</keyword>
<dbReference type="SMART" id="SM00041">
    <property type="entry name" value="CT"/>
    <property type="match status" value="1"/>
</dbReference>
<dbReference type="AlphaFoldDB" id="A0A7J7KDJ0"/>
<evidence type="ECO:0000256" key="2">
    <source>
        <dbReference type="ARBA" id="ARBA00022525"/>
    </source>
</evidence>
<keyword evidence="3" id="KW-0732">Signal</keyword>
<dbReference type="Proteomes" id="UP000593567">
    <property type="component" value="Unassembled WGS sequence"/>
</dbReference>
<dbReference type="InterPro" id="IPR029034">
    <property type="entry name" value="Cystine-knot_cytokine"/>
</dbReference>
<proteinExistence type="predicted"/>
<dbReference type="EMBL" id="VXIV02000807">
    <property type="protein sequence ID" value="KAF6035931.1"/>
    <property type="molecule type" value="Genomic_DNA"/>
</dbReference>
<keyword evidence="4" id="KW-1015">Disulfide bond</keyword>
<organism evidence="6 7">
    <name type="scientific">Bugula neritina</name>
    <name type="common">Brown bryozoan</name>
    <name type="synonym">Sertularia neritina</name>
    <dbReference type="NCBI Taxonomy" id="10212"/>
    <lineage>
        <taxon>Eukaryota</taxon>
        <taxon>Metazoa</taxon>
        <taxon>Spiralia</taxon>
        <taxon>Lophotrochozoa</taxon>
        <taxon>Bryozoa</taxon>
        <taxon>Gymnolaemata</taxon>
        <taxon>Cheilostomatida</taxon>
        <taxon>Flustrina</taxon>
        <taxon>Buguloidea</taxon>
        <taxon>Bugulidae</taxon>
        <taxon>Bugula</taxon>
    </lineage>
</organism>
<accession>A0A7J7KDJ0</accession>
<gene>
    <name evidence="6" type="ORF">EB796_005760</name>
</gene>
<keyword evidence="7" id="KW-1185">Reference proteome</keyword>
<evidence type="ECO:0000256" key="4">
    <source>
        <dbReference type="ARBA" id="ARBA00023157"/>
    </source>
</evidence>
<dbReference type="Gene3D" id="2.10.90.10">
    <property type="entry name" value="Cystine-knot cytokines"/>
    <property type="match status" value="1"/>
</dbReference>
<dbReference type="Pfam" id="PF03045">
    <property type="entry name" value="DAN"/>
    <property type="match status" value="1"/>
</dbReference>
<sequence length="115" mass="12158">MRSLWTVMTAAPRCISKCSDCSPKPVTNQTLLTLSFTDPVHGSCTGLARGLNECSGYCSSSHTVGLLGAAPISNCKCCKPSKYEEILVPFDCTNSPTMKLIQSPTECDCGVCSGN</sequence>
<comment type="subcellular location">
    <subcellularLocation>
        <location evidence="1">Secreted</location>
    </subcellularLocation>
</comment>
<dbReference type="InterPro" id="IPR004133">
    <property type="entry name" value="DAN_dom"/>
</dbReference>
<evidence type="ECO:0000256" key="3">
    <source>
        <dbReference type="ARBA" id="ARBA00022729"/>
    </source>
</evidence>
<evidence type="ECO:0000256" key="1">
    <source>
        <dbReference type="ARBA" id="ARBA00004613"/>
    </source>
</evidence>
<dbReference type="InterPro" id="IPR006207">
    <property type="entry name" value="Cys_knot_C"/>
</dbReference>
<evidence type="ECO:0000259" key="5">
    <source>
        <dbReference type="SMART" id="SM00041"/>
    </source>
</evidence>
<feature type="domain" description="CTCK" evidence="5">
    <location>
        <begin position="32"/>
        <end position="113"/>
    </location>
</feature>